<keyword evidence="2 6" id="KW-0812">Transmembrane</keyword>
<dbReference type="GO" id="GO:0051301">
    <property type="term" value="P:cell division"/>
    <property type="evidence" value="ECO:0007669"/>
    <property type="project" value="InterPro"/>
</dbReference>
<gene>
    <name evidence="7" type="ORF">HMPREF9478_02971</name>
</gene>
<evidence type="ECO:0000256" key="4">
    <source>
        <dbReference type="ARBA" id="ARBA00022989"/>
    </source>
</evidence>
<keyword evidence="4 6" id="KW-1133">Transmembrane helix</keyword>
<keyword evidence="8" id="KW-1185">Reference proteome</keyword>
<dbReference type="GO" id="GO:0005886">
    <property type="term" value="C:plasma membrane"/>
    <property type="evidence" value="ECO:0007669"/>
    <property type="project" value="TreeGrafter"/>
</dbReference>
<protein>
    <recommendedName>
        <fullName evidence="9">Cell division protein FtsW</fullName>
    </recommendedName>
</protein>
<evidence type="ECO:0000313" key="8">
    <source>
        <dbReference type="Proteomes" id="UP000004393"/>
    </source>
</evidence>
<dbReference type="GO" id="GO:0032153">
    <property type="term" value="C:cell division site"/>
    <property type="evidence" value="ECO:0007669"/>
    <property type="project" value="TreeGrafter"/>
</dbReference>
<evidence type="ECO:0000256" key="6">
    <source>
        <dbReference type="SAM" id="Phobius"/>
    </source>
</evidence>
<evidence type="ECO:0000256" key="2">
    <source>
        <dbReference type="ARBA" id="ARBA00022692"/>
    </source>
</evidence>
<name>A0AA87K6W3_9ENTE</name>
<dbReference type="AlphaFoldDB" id="A0AA87K6W3"/>
<comment type="subcellular location">
    <subcellularLocation>
        <location evidence="1">Membrane</location>
        <topology evidence="1">Multi-pass membrane protein</topology>
    </subcellularLocation>
</comment>
<organism evidence="7 8">
    <name type="scientific">Enterococcus saccharolyticus 30_1</name>
    <dbReference type="NCBI Taxonomy" id="742813"/>
    <lineage>
        <taxon>Bacteria</taxon>
        <taxon>Bacillati</taxon>
        <taxon>Bacillota</taxon>
        <taxon>Bacilli</taxon>
        <taxon>Lactobacillales</taxon>
        <taxon>Enterococcaceae</taxon>
        <taxon>Enterococcus</taxon>
    </lineage>
</organism>
<dbReference type="GO" id="GO:0015648">
    <property type="term" value="F:lipid-linked peptidoglycan transporter activity"/>
    <property type="evidence" value="ECO:0007669"/>
    <property type="project" value="TreeGrafter"/>
</dbReference>
<evidence type="ECO:0000256" key="1">
    <source>
        <dbReference type="ARBA" id="ARBA00004141"/>
    </source>
</evidence>
<feature type="transmembrane region" description="Helical" evidence="6">
    <location>
        <begin position="75"/>
        <end position="94"/>
    </location>
</feature>
<sequence>MSKKRKIDWLLITAYLLLSIIGLLMIYSASSYRLMTAGGAPAALFQRQLIFLLLSWGMILLIQKTRVEILLSKKLAVGLLAFGIVMLLLAYLPFFGVSVNGAQRWISIFGIQFQPSEITNVGMILYLANYFKDKRSFNELKKTALSLISMLWAGSNAA</sequence>
<dbReference type="EMBL" id="ADLY01000050">
    <property type="protein sequence ID" value="EHG26423.1"/>
    <property type="molecule type" value="Genomic_DNA"/>
</dbReference>
<evidence type="ECO:0000256" key="5">
    <source>
        <dbReference type="ARBA" id="ARBA00023136"/>
    </source>
</evidence>
<dbReference type="GO" id="GO:0008360">
    <property type="term" value="P:regulation of cell shape"/>
    <property type="evidence" value="ECO:0007669"/>
    <property type="project" value="UniProtKB-KW"/>
</dbReference>
<dbReference type="PANTHER" id="PTHR30474">
    <property type="entry name" value="CELL CYCLE PROTEIN"/>
    <property type="match status" value="1"/>
</dbReference>
<feature type="transmembrane region" description="Helical" evidence="6">
    <location>
        <begin position="44"/>
        <end position="63"/>
    </location>
</feature>
<keyword evidence="5 6" id="KW-0472">Membrane</keyword>
<evidence type="ECO:0008006" key="9">
    <source>
        <dbReference type="Google" id="ProtNLM"/>
    </source>
</evidence>
<proteinExistence type="predicted"/>
<dbReference type="InterPro" id="IPR001182">
    <property type="entry name" value="FtsW/RodA"/>
</dbReference>
<comment type="caution">
    <text evidence="7">The sequence shown here is derived from an EMBL/GenBank/DDBJ whole genome shotgun (WGS) entry which is preliminary data.</text>
</comment>
<feature type="transmembrane region" description="Helical" evidence="6">
    <location>
        <begin position="7"/>
        <end position="29"/>
    </location>
</feature>
<dbReference type="Pfam" id="PF01098">
    <property type="entry name" value="FTSW_RODA_SPOVE"/>
    <property type="match status" value="1"/>
</dbReference>
<evidence type="ECO:0000313" key="7">
    <source>
        <dbReference type="EMBL" id="EHG26423.1"/>
    </source>
</evidence>
<reference evidence="7 8" key="1">
    <citation type="submission" date="2011-10" db="EMBL/GenBank/DDBJ databases">
        <title>The Genome Sequence of Enterococcus saccharolyticus 30_1.</title>
        <authorList>
            <consortium name="The Broad Institute Genome Sequencing Platform"/>
            <person name="Earl A."/>
            <person name="Ward D."/>
            <person name="Feldgarden M."/>
            <person name="Gevers D."/>
            <person name="Daigneault M."/>
            <person name="Strauss J."/>
            <person name="Allen-Vercoe E."/>
            <person name="Young S.K."/>
            <person name="Zeng Q."/>
            <person name="Gargeya S."/>
            <person name="Fitzgerald M."/>
            <person name="Haas B."/>
            <person name="Abouelleil A."/>
            <person name="Alvarado L."/>
            <person name="Arachchi H.M."/>
            <person name="Berlin A."/>
            <person name="Brown A."/>
            <person name="Chapman S.B."/>
            <person name="Chen Z."/>
            <person name="Dunbar C."/>
            <person name="Freedman E."/>
            <person name="Gearin G."/>
            <person name="Gellesch M."/>
            <person name="Goldberg J."/>
            <person name="Griggs A."/>
            <person name="Gujja S."/>
            <person name="Heiman D."/>
            <person name="Howarth C."/>
            <person name="Larson L."/>
            <person name="Lui A."/>
            <person name="MacDonald P.J.P."/>
            <person name="Montmayeur A."/>
            <person name="Murphy C."/>
            <person name="Neiman D."/>
            <person name="Pearson M."/>
            <person name="Priest M."/>
            <person name="Roberts A."/>
            <person name="Saif S."/>
            <person name="Shea T."/>
            <person name="Shenoy N."/>
            <person name="Sisk P."/>
            <person name="Stolte C."/>
            <person name="Sykes S."/>
            <person name="Wortman J."/>
            <person name="Nusbaum C."/>
            <person name="Birren B."/>
        </authorList>
    </citation>
    <scope>NUCLEOTIDE SEQUENCE [LARGE SCALE GENOMIC DNA]</scope>
    <source>
        <strain evidence="7 8">30_1</strain>
    </source>
</reference>
<keyword evidence="3" id="KW-0133">Cell shape</keyword>
<dbReference type="Proteomes" id="UP000004393">
    <property type="component" value="Unassembled WGS sequence"/>
</dbReference>
<evidence type="ECO:0000256" key="3">
    <source>
        <dbReference type="ARBA" id="ARBA00022960"/>
    </source>
</evidence>
<accession>A0AA87K6W3</accession>